<dbReference type="GO" id="GO:0032259">
    <property type="term" value="P:methylation"/>
    <property type="evidence" value="ECO:0007669"/>
    <property type="project" value="UniProtKB-KW"/>
</dbReference>
<feature type="domain" description="Tetrapyrrole methylase" evidence="9">
    <location>
        <begin position="3"/>
        <end position="209"/>
    </location>
</feature>
<reference evidence="12 13" key="1">
    <citation type="submission" date="2005-10" db="EMBL/GenBank/DDBJ databases">
        <title>Complete sequence of Geobacter metallireducens GS-15.</title>
        <authorList>
            <consortium name="US DOE Joint Genome Institute"/>
            <person name="Copeland A."/>
            <person name="Lucas S."/>
            <person name="Lapidus A."/>
            <person name="Barry K."/>
            <person name="Detter J.C."/>
            <person name="Glavina T."/>
            <person name="Hammon N."/>
            <person name="Israni S."/>
            <person name="Pitluck S."/>
            <person name="Di Bartolo G."/>
            <person name="Chain P."/>
            <person name="Schmutz J."/>
            <person name="Larimer F."/>
            <person name="Land M."/>
            <person name="Kyrpides N."/>
            <person name="Ivanova N."/>
            <person name="Richardson P."/>
        </authorList>
    </citation>
    <scope>NUCLEOTIDE SEQUENCE [LARGE SCALE GENOMIC DNA]</scope>
    <source>
        <strain evidence="13">ATCC 53774 / DSM 7210 / GS-15</strain>
    </source>
</reference>
<feature type="compositionally biased region" description="Low complexity" evidence="8">
    <location>
        <begin position="286"/>
        <end position="296"/>
    </location>
</feature>
<evidence type="ECO:0000256" key="7">
    <source>
        <dbReference type="HAMAP-Rule" id="MF_00028"/>
    </source>
</evidence>
<feature type="region of interest" description="Disordered" evidence="8">
    <location>
        <begin position="242"/>
        <end position="296"/>
    </location>
</feature>
<dbReference type="InterPro" id="IPR027417">
    <property type="entry name" value="P-loop_NTPase"/>
</dbReference>
<dbReference type="PANTHER" id="PTHR21343:SF1">
    <property type="entry name" value="COBYRIC ACID SYNTHASE"/>
    <property type="match status" value="1"/>
</dbReference>
<dbReference type="Gene3D" id="3.40.50.880">
    <property type="match status" value="1"/>
</dbReference>
<dbReference type="Gene3D" id="3.40.1010.10">
    <property type="entry name" value="Cobalt-precorrin-4 Transmethylase, Domain 1"/>
    <property type="match status" value="1"/>
</dbReference>
<keyword evidence="5" id="KW-0949">S-adenosyl-L-methionine</keyword>
<reference evidence="12 13" key="2">
    <citation type="journal article" date="2009" name="BMC Microbiol.">
        <title>The genome sequence of Geobacter metallireducens: features of metabolism, physiology and regulation common and dissimilar to Geobacter sulfurreducens.</title>
        <authorList>
            <person name="Aklujkar M."/>
            <person name="Krushkal J."/>
            <person name="DiBartolo G."/>
            <person name="Lapidus A."/>
            <person name="Land M.L."/>
            <person name="Lovley D.R."/>
        </authorList>
    </citation>
    <scope>NUCLEOTIDE SEQUENCE [LARGE SCALE GENOMIC DNA]</scope>
    <source>
        <strain evidence="13">ATCC 53774 / DSM 7210 / GS-15</strain>
    </source>
</reference>
<dbReference type="SUPFAM" id="SSF52540">
    <property type="entry name" value="P-loop containing nucleoside triphosphate hydrolases"/>
    <property type="match status" value="1"/>
</dbReference>
<dbReference type="GO" id="GO:0009236">
    <property type="term" value="P:cobalamin biosynthetic process"/>
    <property type="evidence" value="ECO:0007669"/>
    <property type="project" value="UniProtKB-UniRule"/>
</dbReference>
<dbReference type="InterPro" id="IPR011698">
    <property type="entry name" value="GATase_3"/>
</dbReference>
<evidence type="ECO:0000313" key="13">
    <source>
        <dbReference type="Proteomes" id="UP000007073"/>
    </source>
</evidence>
<name>Q39YE6_GEOMG</name>
<dbReference type="InterPro" id="IPR047045">
    <property type="entry name" value="CobQ_N"/>
</dbReference>
<feature type="domain" description="CobQ/CobB/MinD/ParA nucleotide binding" evidence="10">
    <location>
        <begin position="298"/>
        <end position="521"/>
    </location>
</feature>
<dbReference type="CDD" id="cd01750">
    <property type="entry name" value="GATase1_CobQ"/>
    <property type="match status" value="1"/>
</dbReference>
<dbReference type="InterPro" id="IPR002586">
    <property type="entry name" value="CobQ/CobB/MinD/ParA_Nub-bd_dom"/>
</dbReference>
<evidence type="ECO:0000256" key="1">
    <source>
        <dbReference type="ARBA" id="ARBA00004953"/>
    </source>
</evidence>
<dbReference type="InterPro" id="IPR014776">
    <property type="entry name" value="4pyrrole_Mease_sub2"/>
</dbReference>
<dbReference type="eggNOG" id="COG1010">
    <property type="taxonomic scope" value="Bacteria"/>
</dbReference>
<dbReference type="UniPathway" id="UPA00148"/>
<dbReference type="Proteomes" id="UP000007073">
    <property type="component" value="Chromosome"/>
</dbReference>
<evidence type="ECO:0000256" key="3">
    <source>
        <dbReference type="ARBA" id="ARBA00022603"/>
    </source>
</evidence>
<dbReference type="NCBIfam" id="TIGR01466">
    <property type="entry name" value="cobJ_cbiH"/>
    <property type="match status" value="1"/>
</dbReference>
<evidence type="ECO:0000259" key="10">
    <source>
        <dbReference type="Pfam" id="PF01656"/>
    </source>
</evidence>
<dbReference type="CDD" id="cd11646">
    <property type="entry name" value="Precorrin_3B_C17_MT"/>
    <property type="match status" value="1"/>
</dbReference>
<dbReference type="eggNOG" id="COG1492">
    <property type="taxonomic scope" value="Bacteria"/>
</dbReference>
<feature type="compositionally biased region" description="Polar residues" evidence="8">
    <location>
        <begin position="276"/>
        <end position="285"/>
    </location>
</feature>
<keyword evidence="4 12" id="KW-0808">Transferase</keyword>
<dbReference type="PROSITE" id="PS51274">
    <property type="entry name" value="GATASE_COBBQ"/>
    <property type="match status" value="1"/>
</dbReference>
<dbReference type="InterPro" id="IPR035996">
    <property type="entry name" value="4pyrrol_Methylase_sf"/>
</dbReference>
<evidence type="ECO:0000259" key="9">
    <source>
        <dbReference type="Pfam" id="PF00590"/>
    </source>
</evidence>
<dbReference type="NCBIfam" id="TIGR00313">
    <property type="entry name" value="cobQ"/>
    <property type="match status" value="1"/>
</dbReference>
<organism evidence="12 13">
    <name type="scientific">Geobacter metallireducens (strain ATCC 53774 / DSM 7210 / GS-15)</name>
    <dbReference type="NCBI Taxonomy" id="269799"/>
    <lineage>
        <taxon>Bacteria</taxon>
        <taxon>Pseudomonadati</taxon>
        <taxon>Thermodesulfobacteriota</taxon>
        <taxon>Desulfuromonadia</taxon>
        <taxon>Geobacterales</taxon>
        <taxon>Geobacteraceae</taxon>
        <taxon>Geobacter</taxon>
    </lineage>
</organism>
<evidence type="ECO:0000256" key="8">
    <source>
        <dbReference type="SAM" id="MobiDB-lite"/>
    </source>
</evidence>
<evidence type="ECO:0000256" key="5">
    <source>
        <dbReference type="ARBA" id="ARBA00022691"/>
    </source>
</evidence>
<dbReference type="InterPro" id="IPR004459">
    <property type="entry name" value="CobQ_synth"/>
</dbReference>
<evidence type="ECO:0000256" key="2">
    <source>
        <dbReference type="ARBA" id="ARBA00022573"/>
    </source>
</evidence>
<dbReference type="InterPro" id="IPR006363">
    <property type="entry name" value="Cbl_synth_CobJ/CibH_dom"/>
</dbReference>
<feature type="active site" evidence="7">
    <location>
        <position position="738"/>
    </location>
</feature>
<dbReference type="NCBIfam" id="NF001989">
    <property type="entry name" value="PRK00784.1"/>
    <property type="match status" value="1"/>
</dbReference>
<comment type="pathway">
    <text evidence="1 7">Cofactor biosynthesis; adenosylcobalamin biosynthesis.</text>
</comment>
<gene>
    <name evidence="12" type="primary">cbiH</name>
    <name evidence="12" type="synonym">cbiP</name>
    <name evidence="7" type="synonym">cobQ</name>
    <name evidence="12" type="ordered locus">Gmet_0485</name>
</gene>
<accession>Q39YE6</accession>
<dbReference type="CDD" id="cd05389">
    <property type="entry name" value="CobQ_N"/>
    <property type="match status" value="1"/>
</dbReference>
<dbReference type="InterPro" id="IPR000878">
    <property type="entry name" value="4pyrrol_Mease"/>
</dbReference>
<dbReference type="KEGG" id="gme:Gmet_0485"/>
<keyword evidence="2 7" id="KW-0169">Cobalamin biosynthesis</keyword>
<keyword evidence="3 12" id="KW-0489">Methyltransferase</keyword>
<dbReference type="Pfam" id="PF01656">
    <property type="entry name" value="CbiA"/>
    <property type="match status" value="1"/>
</dbReference>
<dbReference type="SUPFAM" id="SSF53790">
    <property type="entry name" value="Tetrapyrrole methylase"/>
    <property type="match status" value="1"/>
</dbReference>
<dbReference type="AlphaFoldDB" id="Q39YE6"/>
<evidence type="ECO:0000259" key="11">
    <source>
        <dbReference type="Pfam" id="PF07685"/>
    </source>
</evidence>
<keyword evidence="13" id="KW-1185">Reference proteome</keyword>
<evidence type="ECO:0000256" key="4">
    <source>
        <dbReference type="ARBA" id="ARBA00022679"/>
    </source>
</evidence>
<dbReference type="Gene3D" id="3.40.50.300">
    <property type="entry name" value="P-loop containing nucleotide triphosphate hydrolases"/>
    <property type="match status" value="1"/>
</dbReference>
<dbReference type="Pfam" id="PF07685">
    <property type="entry name" value="GATase_3"/>
    <property type="match status" value="1"/>
</dbReference>
<dbReference type="Gene3D" id="3.30.950.10">
    <property type="entry name" value="Methyltransferase, Cobalt-precorrin-4 Transmethylase, Domain 2"/>
    <property type="match status" value="1"/>
</dbReference>
<dbReference type="STRING" id="269799.Gmet_0485"/>
<dbReference type="EMBL" id="CP000148">
    <property type="protein sequence ID" value="ABB30728.1"/>
    <property type="molecule type" value="Genomic_DNA"/>
</dbReference>
<dbReference type="InterPro" id="IPR014777">
    <property type="entry name" value="4pyrrole_Mease_sub1"/>
</dbReference>
<dbReference type="InterPro" id="IPR033949">
    <property type="entry name" value="CobQ_GATase1"/>
</dbReference>
<dbReference type="Pfam" id="PF00590">
    <property type="entry name" value="TP_methylase"/>
    <property type="match status" value="1"/>
</dbReference>
<evidence type="ECO:0000313" key="12">
    <source>
        <dbReference type="EMBL" id="ABB30728.1"/>
    </source>
</evidence>
<feature type="active site" description="Nucleophile" evidence="7">
    <location>
        <position position="626"/>
    </location>
</feature>
<dbReference type="RefSeq" id="WP_004513854.1">
    <property type="nucleotide sequence ID" value="NC_007517.1"/>
</dbReference>
<feature type="domain" description="CobB/CobQ-like glutamine amidotransferase" evidence="11">
    <location>
        <begin position="550"/>
        <end position="744"/>
    </location>
</feature>
<comment type="similarity">
    <text evidence="7">Belongs to the CobB/CobQ family. CobQ subfamily.</text>
</comment>
<evidence type="ECO:0000256" key="6">
    <source>
        <dbReference type="ARBA" id="ARBA00022962"/>
    </source>
</evidence>
<dbReference type="SUPFAM" id="SSF52317">
    <property type="entry name" value="Class I glutamine amidotransferase-like"/>
    <property type="match status" value="1"/>
</dbReference>
<sequence>MSKLYVVGIGPGDLDHMTFQANEALDAADVVVGYKTYLDLIAPLIAGKEIISSGMMKEVERCREALDLAASGKTVALVSSGDAGIYGMAGLALELAAELVAPPEIVVVPGVSAVQAAAAVLGAPLMHDFTVISLSDLLTPWDLIERRLVAAATADFVVALYNPRSKGRVQQIEEARQILLSARPADTPVGIVRNALREGEERIVTTLGRMLDHPIDMFSLVIVGNSATFVDPAGRMVTPRGYAAGIRDRGPGEKAGTGDQGPGTREKQKKPVTEYSVDSPSQILNSRSPVPGPRSRSLMVVGTASDVGKSVLTAGICRILKNRGLRVAPFKSQNMALNSAVTPEGGEIGRAQAVQAAACGIPPHADMNPILLKPSSDTGSQVIVAGEVVGNMSVREYHAYKPMAFEQVRESFDRLSSAHDVVVIEGAGSIAEINLKAHDIANLKVAEMAGCRAILVADIDRGGVFAQIVGTLELLEPAERERIAGIVINKFRGDASLLTPGIKFVEKRTGVPVLGVVPCFSGFRIPEEDSVALEKRGSGTGDRGPGEKLKIGVVKLSRISNYTDFDALEAEPDVRLTYVEGADQLRGLDLLIIPGSKATTTDLYFLMERGLFEAIRAFQGLIVGICGGYQMLGKRVSDPHAVESGIREAEGLGLLDVVTVMLEKKTTHQARAELLPAGYQVAPRCRGELEGYEIHMGETILGPSVRPFARATERSGRAVEVLDGAVSCDGRVFGTYLHGIFDNAGFRSAFLNKLRRAKGLVERPAAEAQDDPFDLLAAHLEKHLDMERLLAVCGLAR</sequence>
<dbReference type="HAMAP" id="MF_00028">
    <property type="entry name" value="CobQ"/>
    <property type="match status" value="1"/>
</dbReference>
<keyword evidence="6 7" id="KW-0315">Glutamine amidotransferase</keyword>
<dbReference type="HOGENOM" id="CLU_019250_1_0_7"/>
<proteinExistence type="inferred from homology"/>
<dbReference type="GO" id="GO:0008168">
    <property type="term" value="F:methyltransferase activity"/>
    <property type="evidence" value="ECO:0007669"/>
    <property type="project" value="UniProtKB-KW"/>
</dbReference>
<dbReference type="PANTHER" id="PTHR21343">
    <property type="entry name" value="DETHIOBIOTIN SYNTHETASE"/>
    <property type="match status" value="1"/>
</dbReference>
<protein>
    <recommendedName>
        <fullName evidence="7">Cobyric acid synthase</fullName>
    </recommendedName>
</protein>
<dbReference type="InterPro" id="IPR029062">
    <property type="entry name" value="Class_I_gatase-like"/>
</dbReference>
<comment type="function">
    <text evidence="7">Catalyzes amidations at positions B, D, E, and G on adenosylcobyrinic A,C-diamide. NH(2) groups are provided by glutamine, and one molecule of ATP is hydrogenolyzed for each amidation.</text>
</comment>
<dbReference type="GO" id="GO:0015420">
    <property type="term" value="F:ABC-type vitamin B12 transporter activity"/>
    <property type="evidence" value="ECO:0007669"/>
    <property type="project" value="UniProtKB-UniRule"/>
</dbReference>